<evidence type="ECO:0000313" key="3">
    <source>
        <dbReference type="Proteomes" id="UP000680866"/>
    </source>
</evidence>
<feature type="region of interest" description="Disordered" evidence="1">
    <location>
        <begin position="637"/>
        <end position="681"/>
    </location>
</feature>
<name>A0A810N7K0_9ACTN</name>
<dbReference type="EMBL" id="AP023359">
    <property type="protein sequence ID" value="BCJ69237.1"/>
    <property type="molecule type" value="Genomic_DNA"/>
</dbReference>
<gene>
    <name evidence="2" type="ORF">Prubr_62580</name>
</gene>
<reference evidence="2" key="1">
    <citation type="submission" date="2020-08" db="EMBL/GenBank/DDBJ databases">
        <title>Whole genome shotgun sequence of Polymorphospora rubra NBRC 101157.</title>
        <authorList>
            <person name="Komaki H."/>
            <person name="Tamura T."/>
        </authorList>
    </citation>
    <scope>NUCLEOTIDE SEQUENCE</scope>
    <source>
        <strain evidence="2">NBRC 101157</strain>
    </source>
</reference>
<feature type="compositionally biased region" description="Gly residues" evidence="1">
    <location>
        <begin position="337"/>
        <end position="358"/>
    </location>
</feature>
<feature type="region of interest" description="Disordered" evidence="1">
    <location>
        <begin position="513"/>
        <end position="545"/>
    </location>
</feature>
<feature type="compositionally biased region" description="Basic and acidic residues" evidence="1">
    <location>
        <begin position="513"/>
        <end position="523"/>
    </location>
</feature>
<proteinExistence type="predicted"/>
<evidence type="ECO:0000313" key="2">
    <source>
        <dbReference type="EMBL" id="BCJ69237.1"/>
    </source>
</evidence>
<dbReference type="Proteomes" id="UP000680866">
    <property type="component" value="Chromosome"/>
</dbReference>
<feature type="region of interest" description="Disordered" evidence="1">
    <location>
        <begin position="64"/>
        <end position="93"/>
    </location>
</feature>
<protein>
    <submittedName>
        <fullName evidence="2">Uncharacterized protein</fullName>
    </submittedName>
</protein>
<feature type="compositionally biased region" description="Gly residues" evidence="1">
    <location>
        <begin position="531"/>
        <end position="540"/>
    </location>
</feature>
<feature type="region of interest" description="Disordered" evidence="1">
    <location>
        <begin position="337"/>
        <end position="363"/>
    </location>
</feature>
<keyword evidence="3" id="KW-1185">Reference proteome</keyword>
<sequence>MRPTGQPVAVEVPGLVAGAVPGRGRADEDAGAAAAQRVGGDTGLLEHLPRRLQQQPLLRIHRQGLARRDAEEDRVEVGGAVDEPAGAGGRAARRLGVGGKQPVEVPVPVGAELLDAVAALRDQVPQPVGVADTAREAAAHADDHDRVVGDRPDRRPVGDGLDLVQAKLGGQVPGQRGRVGVVEDQGGGQGQAGGLGDPVTQVDGGDRVEAQVLEGAPGLHRVGGVAEHGGGMRPDQVGEVPVLLGTGQGEQLPPQLTGVVGGLLVGRSAAQRLPGLGDVVEQWARPGGRVRRGEVRPVDVGDGQAGFAVLDGTAQGEQGRTGLHRVEPTAAEQSAGLLGGGHAALGPGAPGDRGGGQSPGPTLRGQCVEVRVRGPVRALTAAAPDRGDGGEQHERVQRPVAEQRVEVYRAGDLAGDDLVEDVQVGVEQRGELGDPGGVHHRAQRGDVVQPGDQVGDLLPVGHVAGHHADPYALCGQLVGQFPGAGGVRAAPAGEYQVLGAVGGEPAGHLRAERAGAAGDEHGAARLPAGDRPGGAGGGPGQPADEGAVRAYGELVLVARPGEHPQQRVGAGRVGPAGQVDQAAPLPGVFQADHPGQAPDGGLCGAADRFAGVGADRAPGQAPQRRGDGAVLKGLYETGGGGHPDRHGRGVGVGSLVDAEQRHHTGQRGVPVPGDQVGELLP</sequence>
<accession>A0A810N7K0</accession>
<dbReference type="AlphaFoldDB" id="A0A810N7K0"/>
<dbReference type="KEGG" id="pry:Prubr_62580"/>
<evidence type="ECO:0000256" key="1">
    <source>
        <dbReference type="SAM" id="MobiDB-lite"/>
    </source>
</evidence>
<organism evidence="2 3">
    <name type="scientific">Polymorphospora rubra</name>
    <dbReference type="NCBI Taxonomy" id="338584"/>
    <lineage>
        <taxon>Bacteria</taxon>
        <taxon>Bacillati</taxon>
        <taxon>Actinomycetota</taxon>
        <taxon>Actinomycetes</taxon>
        <taxon>Micromonosporales</taxon>
        <taxon>Micromonosporaceae</taxon>
        <taxon>Polymorphospora</taxon>
    </lineage>
</organism>